<dbReference type="Proteomes" id="UP001148662">
    <property type="component" value="Unassembled WGS sequence"/>
</dbReference>
<organism evidence="1 2">
    <name type="scientific">Phlebia brevispora</name>
    <dbReference type="NCBI Taxonomy" id="194682"/>
    <lineage>
        <taxon>Eukaryota</taxon>
        <taxon>Fungi</taxon>
        <taxon>Dikarya</taxon>
        <taxon>Basidiomycota</taxon>
        <taxon>Agaricomycotina</taxon>
        <taxon>Agaricomycetes</taxon>
        <taxon>Polyporales</taxon>
        <taxon>Meruliaceae</taxon>
        <taxon>Phlebia</taxon>
    </lineage>
</organism>
<accession>A0ACC1T8Y8</accession>
<evidence type="ECO:0000313" key="2">
    <source>
        <dbReference type="Proteomes" id="UP001148662"/>
    </source>
</evidence>
<keyword evidence="2" id="KW-1185">Reference proteome</keyword>
<evidence type="ECO:0000313" key="1">
    <source>
        <dbReference type="EMBL" id="KAJ3555683.1"/>
    </source>
</evidence>
<sequence>MHPIGTQVPCWTIYQSRLEDISVEYLDENALRTCGIAIPVNPSPHRPFLARPDSTAEQISRNAMELGVFKLEKPEE</sequence>
<protein>
    <submittedName>
        <fullName evidence="1">Uncharacterized protein</fullName>
    </submittedName>
</protein>
<name>A0ACC1T8Y8_9APHY</name>
<gene>
    <name evidence="1" type="ORF">NM688_g2439</name>
</gene>
<comment type="caution">
    <text evidence="1">The sequence shown here is derived from an EMBL/GenBank/DDBJ whole genome shotgun (WGS) entry which is preliminary data.</text>
</comment>
<reference evidence="1" key="1">
    <citation type="submission" date="2022-07" db="EMBL/GenBank/DDBJ databases">
        <title>Genome Sequence of Phlebia brevispora.</title>
        <authorList>
            <person name="Buettner E."/>
        </authorList>
    </citation>
    <scope>NUCLEOTIDE SEQUENCE</scope>
    <source>
        <strain evidence="1">MPL23</strain>
    </source>
</reference>
<proteinExistence type="predicted"/>
<dbReference type="EMBL" id="JANHOG010000308">
    <property type="protein sequence ID" value="KAJ3555683.1"/>
    <property type="molecule type" value="Genomic_DNA"/>
</dbReference>